<feature type="signal peptide" evidence="3">
    <location>
        <begin position="1"/>
        <end position="25"/>
    </location>
</feature>
<evidence type="ECO:0000313" key="5">
    <source>
        <dbReference type="RefSeq" id="XP_002737143.1"/>
    </source>
</evidence>
<feature type="transmembrane region" description="Helical" evidence="2">
    <location>
        <begin position="35"/>
        <end position="59"/>
    </location>
</feature>
<organism evidence="4 5">
    <name type="scientific">Saccoglossus kowalevskii</name>
    <name type="common">Acorn worm</name>
    <dbReference type="NCBI Taxonomy" id="10224"/>
    <lineage>
        <taxon>Eukaryota</taxon>
        <taxon>Metazoa</taxon>
        <taxon>Hemichordata</taxon>
        <taxon>Enteropneusta</taxon>
        <taxon>Harrimaniidae</taxon>
        <taxon>Saccoglossus</taxon>
    </lineage>
</organism>
<dbReference type="Proteomes" id="UP000694865">
    <property type="component" value="Unplaced"/>
</dbReference>
<feature type="region of interest" description="Disordered" evidence="1">
    <location>
        <begin position="904"/>
        <end position="929"/>
    </location>
</feature>
<keyword evidence="2" id="KW-0472">Membrane</keyword>
<dbReference type="RefSeq" id="XP_002737143.1">
    <property type="nucleotide sequence ID" value="XM_002737097.2"/>
</dbReference>
<name>A0ABM0GTP6_SACKO</name>
<evidence type="ECO:0000256" key="3">
    <source>
        <dbReference type="SAM" id="SignalP"/>
    </source>
</evidence>
<protein>
    <submittedName>
        <fullName evidence="5">Trichohyalin-like</fullName>
    </submittedName>
</protein>
<keyword evidence="4" id="KW-1185">Reference proteome</keyword>
<accession>A0ABM0GTP6</accession>
<evidence type="ECO:0000313" key="4">
    <source>
        <dbReference type="Proteomes" id="UP000694865"/>
    </source>
</evidence>
<evidence type="ECO:0000256" key="1">
    <source>
        <dbReference type="SAM" id="MobiDB-lite"/>
    </source>
</evidence>
<feature type="compositionally biased region" description="Low complexity" evidence="1">
    <location>
        <begin position="914"/>
        <end position="929"/>
    </location>
</feature>
<sequence>MKTMSSGCVAIAAVFLSMVVYVAKAQVTPQEDDSVPLSVLITICVVVFFATVLGVVCFIQFCIKNYNPLDYCFFFCTKDKESPPAVQKNELGTLDGYESQTDTRKLVRESHVQATGHGRQVLVMQTEDLYARINKPGKRKEIVETTEIDGGIENAAHTVSTDVFTKDTVSGESRATENLYSETTTTTTSNQRENVFVHDNNIILRAPPARYRSESFKEDMVDGEVRTERYTYSTGYTPSSSREKLVVNMSGDDSERMRYYLEQVEGRKEVYTNESGETVIMVRDEPEVHDIESNLNIQNEENGYMNEEVRRVVTRKVVTEEYQRDQPQQLRQETHVIRSAPAVTKVGNIQQDDDMSSGNHVENMEVSRNYIVREAVDDGDDAQLQAAIQEIETVTSEAPGQVSERREVRVLQTTTTTTTSRNEEQASSPTSILTEHKEAHYIQSQAEQKADIPTEDYIIVQDDDTKMDEHIQRRGKSMMAIRENQTRIQGNANRHSYHGHHQSSVEVQKSQPTELVVSSQSGSQTTTRREVVESSMPSTQTYVYQEPESQEHRTTVTEQRIVQAGPEVMKTYVYETPENQSQQSIVRREERVITSAPHQVITARADEIPDSQEDRTRREQQTVIRREERIVQAGPEIVKTYVYETPENQSQQSIVRREERVITSAPHQIITARSDEIPESQEDRIRREQQTVIRREERIVQAGPEIVKTYVYETPENQSQQSIVRREERVITSAPHQIITARSDEIPESQEDRIRREQQTVIRREERIVQNDPQKIVTTNVYGDTSSQGESTVVREERYIERTGPTTTKHVYISEGDHGESRVITREEEIIEDNPSTVVTTTDATDGAAQAEVTYRVIKRRSQIVEQPEEESRETSNKEWYVSSATLLAPKQLETVYVDLGPDEMLKGDKETKTTTTTTTTYTVDTGEQ</sequence>
<reference evidence="5" key="1">
    <citation type="submission" date="2025-08" db="UniProtKB">
        <authorList>
            <consortium name="RefSeq"/>
        </authorList>
    </citation>
    <scope>IDENTIFICATION</scope>
    <source>
        <tissue evidence="5">Testes</tissue>
    </source>
</reference>
<keyword evidence="2" id="KW-0812">Transmembrane</keyword>
<feature type="region of interest" description="Disordered" evidence="1">
    <location>
        <begin position="395"/>
        <end position="430"/>
    </location>
</feature>
<gene>
    <name evidence="5" type="primary">LOC100373675</name>
</gene>
<feature type="compositionally biased region" description="Basic and acidic residues" evidence="1">
    <location>
        <begin position="904"/>
        <end position="913"/>
    </location>
</feature>
<evidence type="ECO:0000256" key="2">
    <source>
        <dbReference type="SAM" id="Phobius"/>
    </source>
</evidence>
<feature type="chain" id="PRO_5046882722" evidence="3">
    <location>
        <begin position="26"/>
        <end position="929"/>
    </location>
</feature>
<keyword evidence="2" id="KW-1133">Transmembrane helix</keyword>
<feature type="region of interest" description="Disordered" evidence="1">
    <location>
        <begin position="517"/>
        <end position="538"/>
    </location>
</feature>
<dbReference type="GeneID" id="100373675"/>
<keyword evidence="3" id="KW-0732">Signal</keyword>
<proteinExistence type="predicted"/>